<name>A0A4Q9QE54_9APHY</name>
<accession>A0A4Q9QE54</accession>
<sequence length="71" mass="7724">MAGLRHSCKRVCSGHRAKGELQSTRLLSPRPLLLFLSAGLRRTPSSPTPRLRADLLSLREGSVIFQVLGAS</sequence>
<gene>
    <name evidence="1" type="ORF">BD310DRAFT_912799</name>
</gene>
<dbReference type="EMBL" id="ML145084">
    <property type="protein sequence ID" value="TBU66113.1"/>
    <property type="molecule type" value="Genomic_DNA"/>
</dbReference>
<evidence type="ECO:0000313" key="2">
    <source>
        <dbReference type="Proteomes" id="UP000292082"/>
    </source>
</evidence>
<dbReference type="AlphaFoldDB" id="A0A4Q9QE54"/>
<evidence type="ECO:0000313" key="1">
    <source>
        <dbReference type="EMBL" id="TBU66113.1"/>
    </source>
</evidence>
<organism evidence="1 2">
    <name type="scientific">Dichomitus squalens</name>
    <dbReference type="NCBI Taxonomy" id="114155"/>
    <lineage>
        <taxon>Eukaryota</taxon>
        <taxon>Fungi</taxon>
        <taxon>Dikarya</taxon>
        <taxon>Basidiomycota</taxon>
        <taxon>Agaricomycotina</taxon>
        <taxon>Agaricomycetes</taxon>
        <taxon>Polyporales</taxon>
        <taxon>Polyporaceae</taxon>
        <taxon>Dichomitus</taxon>
    </lineage>
</organism>
<protein>
    <submittedName>
        <fullName evidence="1">Uncharacterized protein</fullName>
    </submittedName>
</protein>
<dbReference type="Proteomes" id="UP000292082">
    <property type="component" value="Unassembled WGS sequence"/>
</dbReference>
<keyword evidence="2" id="KW-1185">Reference proteome</keyword>
<reference evidence="1 2" key="1">
    <citation type="submission" date="2019-01" db="EMBL/GenBank/DDBJ databases">
        <title>Draft genome sequences of three monokaryotic isolates of the white-rot basidiomycete fungus Dichomitus squalens.</title>
        <authorList>
            <consortium name="DOE Joint Genome Institute"/>
            <person name="Lopez S.C."/>
            <person name="Andreopoulos B."/>
            <person name="Pangilinan J."/>
            <person name="Lipzen A."/>
            <person name="Riley R."/>
            <person name="Ahrendt S."/>
            <person name="Ng V."/>
            <person name="Barry K."/>
            <person name="Daum C."/>
            <person name="Grigoriev I.V."/>
            <person name="Hilden K.S."/>
            <person name="Makela M.R."/>
            <person name="de Vries R.P."/>
        </authorList>
    </citation>
    <scope>NUCLEOTIDE SEQUENCE [LARGE SCALE GENOMIC DNA]</scope>
    <source>
        <strain evidence="1 2">CBS 464.89</strain>
    </source>
</reference>
<proteinExistence type="predicted"/>